<dbReference type="SMART" id="SM00710">
    <property type="entry name" value="PbH1"/>
    <property type="match status" value="8"/>
</dbReference>
<dbReference type="PATRIC" id="fig|1303518.3.peg.2646"/>
<dbReference type="InterPro" id="IPR012334">
    <property type="entry name" value="Pectin_lyas_fold"/>
</dbReference>
<dbReference type="HOGENOM" id="CLU_017693_0_0_0"/>
<dbReference type="GO" id="GO:0016829">
    <property type="term" value="F:lyase activity"/>
    <property type="evidence" value="ECO:0007669"/>
    <property type="project" value="UniProtKB-KW"/>
</dbReference>
<gene>
    <name evidence="2" type="ORF">CCALI_02549</name>
</gene>
<name>S0EXV8_CHTCT</name>
<reference evidence="3" key="1">
    <citation type="submission" date="2013-03" db="EMBL/GenBank/DDBJ databases">
        <title>Genome sequence of Chthonomonas calidirosea, the first sequenced genome from the Armatimonadetes phylum (formally candidate division OP10).</title>
        <authorList>
            <person name="Lee K.C.Y."/>
            <person name="Morgan X.C."/>
            <person name="Dunfield P.F."/>
            <person name="Tamas I."/>
            <person name="Houghton K.M."/>
            <person name="Vyssotski M."/>
            <person name="Ryan J.L.J."/>
            <person name="Lagutin K."/>
            <person name="McDonald I.R."/>
            <person name="Stott M.B."/>
        </authorList>
    </citation>
    <scope>NUCLEOTIDE SEQUENCE [LARGE SCALE GENOMIC DNA]</scope>
    <source>
        <strain evidence="3">DSM 23976 / ICMP 18418 / T49</strain>
    </source>
</reference>
<dbReference type="KEGG" id="ccz:CCALI_02549"/>
<dbReference type="EMBL" id="HF951689">
    <property type="protein sequence ID" value="CCW36343.1"/>
    <property type="molecule type" value="Genomic_DNA"/>
</dbReference>
<dbReference type="InterPro" id="IPR011050">
    <property type="entry name" value="Pectin_lyase_fold/virulence"/>
</dbReference>
<evidence type="ECO:0000259" key="1">
    <source>
        <dbReference type="Pfam" id="PF13229"/>
    </source>
</evidence>
<dbReference type="AlphaFoldDB" id="S0EXV8"/>
<dbReference type="Gene3D" id="2.160.20.10">
    <property type="entry name" value="Single-stranded right-handed beta-helix, Pectin lyase-like"/>
    <property type="match status" value="2"/>
</dbReference>
<keyword evidence="2" id="KW-0456">Lyase</keyword>
<feature type="domain" description="Right handed beta helix" evidence="1">
    <location>
        <begin position="420"/>
        <end position="502"/>
    </location>
</feature>
<proteinExistence type="predicted"/>
<dbReference type="OrthoDB" id="9807299at2"/>
<keyword evidence="3" id="KW-1185">Reference proteome</keyword>
<evidence type="ECO:0000313" key="3">
    <source>
        <dbReference type="Proteomes" id="UP000014227"/>
    </source>
</evidence>
<organism evidence="2 3">
    <name type="scientific">Chthonomonas calidirosea (strain DSM 23976 / ICMP 18418 / T49)</name>
    <dbReference type="NCBI Taxonomy" id="1303518"/>
    <lineage>
        <taxon>Bacteria</taxon>
        <taxon>Bacillati</taxon>
        <taxon>Armatimonadota</taxon>
        <taxon>Chthonomonadia</taxon>
        <taxon>Chthonomonadales</taxon>
        <taxon>Chthonomonadaceae</taxon>
        <taxon>Chthonomonas</taxon>
    </lineage>
</organism>
<dbReference type="InParanoid" id="S0EXV8"/>
<dbReference type="Pfam" id="PF13229">
    <property type="entry name" value="Beta_helix"/>
    <property type="match status" value="1"/>
</dbReference>
<accession>S0EXV8</accession>
<protein>
    <submittedName>
        <fullName evidence="2">Putative pectin lyase</fullName>
    </submittedName>
</protein>
<sequence length="617" mass="67935">MIMKRHLRRIFLWLGVGGMLAGGSFGLLSTEAQVYLYGARRQASILTVHLPPNAPEALQQAIESAYKEGYRGVRIVPGTYPIEGPNNDFALRLVNMRDFEVDGRGVTLVRLNPRQGGIHLDHCTHVTLRGFTVRLATTVRTQGAIVAIDPHREWFDIVVDKGYPTDLDNPADFDPHPTAYFFDPKTLQWKPGAYDVSISRVERLGPNKFRFHGSFGADHTMAVGDLVTYRNYLSTDLEVSDCAGIRVVGLTFVGPTGWVVHEGGGEGGNFYNYSILYPPPPPGATRRPLMAAGADAFHSSGIRHGPTVEGCLLQGMPDDGIAIHGRYAMVQESNGNHLIVRVPWGNFFQVGDRVRVYTKDLVPLGEAKLNGVEVLSNYQPQRQTDQKAFKEGYVFVSLTLNHDLSAPFEGLVSDPDEDGSGYVLRNNIIRNNRARGLLLKADDGLVENNTIDGSTIAGIVIAPELWWNEADYSHHVVVRNNHIRHVGYVTWQGTDQAGAISVMASNDHGFVPGYGHQDIQIDGNTIESCDGVNLLVTSAENVDIRNNVFRDAQQHPSNRGANWLDPKALIYLTECKGVHLQGNRVERLGHENTRLVEATKTALEVTGVSQGVRLAAR</sequence>
<dbReference type="STRING" id="454171.CP488_01544"/>
<dbReference type="eggNOG" id="COG5434">
    <property type="taxonomic scope" value="Bacteria"/>
</dbReference>
<dbReference type="InterPro" id="IPR039448">
    <property type="entry name" value="Beta_helix"/>
</dbReference>
<dbReference type="Proteomes" id="UP000014227">
    <property type="component" value="Chromosome I"/>
</dbReference>
<dbReference type="InterPro" id="IPR006626">
    <property type="entry name" value="PbH1"/>
</dbReference>
<dbReference type="SUPFAM" id="SSF51126">
    <property type="entry name" value="Pectin lyase-like"/>
    <property type="match status" value="2"/>
</dbReference>
<evidence type="ECO:0000313" key="2">
    <source>
        <dbReference type="EMBL" id="CCW36343.1"/>
    </source>
</evidence>